<name>A0A4R1M1L1_9SPHI</name>
<comment type="caution">
    <text evidence="1">The sequence shown here is derived from an EMBL/GenBank/DDBJ whole genome shotgun (WGS) entry which is preliminary data.</text>
</comment>
<dbReference type="AlphaFoldDB" id="A0A4R1M1L1"/>
<sequence>MLKLRKLIIVGLLLCLFSCKKDQLEPEPIVHIEYKKENIPDFSYAGYKQSESPIPFVKEVITLFPKEGKDFVNIQNAIDVLSNMPLVNGFRGAILLKAGTYQINNTLRIKASGVVLRGEGQGYNGTVVIDTRAGSKVISAQVSKRKALSSLVIQGSTQVDYDYSRAALIKTDFVKVAATSFEIDKNPGFSVGDTISVIKTTNDSWIDELSMRQFGWTTDQYQIEHTRVISNIQGNTIYLNIPMDDQIKAIEGGGKIVKVSYPKRISNSGVENLRMESSYTSDEDELHIWSAIHLIGVQDCWVRNVTSMYYAYSTVGLYGNSDFNTIQDCAMLEPKSLAVGDRRYAFHVISGTGNLFQRCFSDRGRHDFVTAARVSGPNVFLDGYAATSIHEIGPHHRWATGTLYDNIYGGVIAARNRESGGSGHGWSGAFNMFWNCKAAISFKIENPPGAVNWLVGGVGTVAGDSYTASIGHPVEPRSLFIEQLTERIGEAKVRDIVTAKQLNSSIWTDLSRWAGNDKPLKTIQ</sequence>
<dbReference type="EMBL" id="SMGO01000001">
    <property type="protein sequence ID" value="TCK84870.1"/>
    <property type="molecule type" value="Genomic_DNA"/>
</dbReference>
<dbReference type="Gene3D" id="2.160.20.10">
    <property type="entry name" value="Single-stranded right-handed beta-helix, Pectin lyase-like"/>
    <property type="match status" value="2"/>
</dbReference>
<accession>A0A4R1M1L1</accession>
<reference evidence="1 2" key="1">
    <citation type="submission" date="2019-03" db="EMBL/GenBank/DDBJ databases">
        <title>Genomic Encyclopedia of Archaeal and Bacterial Type Strains, Phase II (KMG-II): from individual species to whole genera.</title>
        <authorList>
            <person name="Goeker M."/>
        </authorList>
    </citation>
    <scope>NUCLEOTIDE SEQUENCE [LARGE SCALE GENOMIC DNA]</scope>
    <source>
        <strain evidence="1 2">DSM 22554</strain>
    </source>
</reference>
<evidence type="ECO:0008006" key="3">
    <source>
        <dbReference type="Google" id="ProtNLM"/>
    </source>
</evidence>
<dbReference type="SUPFAM" id="SSF51126">
    <property type="entry name" value="Pectin lyase-like"/>
    <property type="match status" value="1"/>
</dbReference>
<dbReference type="Proteomes" id="UP000294616">
    <property type="component" value="Unassembled WGS sequence"/>
</dbReference>
<gene>
    <name evidence="1" type="ORF">C8N28_0165</name>
</gene>
<organism evidence="1 2">
    <name type="scientific">Albibacterium bauzanense</name>
    <dbReference type="NCBI Taxonomy" id="653929"/>
    <lineage>
        <taxon>Bacteria</taxon>
        <taxon>Pseudomonadati</taxon>
        <taxon>Bacteroidota</taxon>
        <taxon>Sphingobacteriia</taxon>
        <taxon>Sphingobacteriales</taxon>
        <taxon>Sphingobacteriaceae</taxon>
        <taxon>Albibacterium</taxon>
    </lineage>
</organism>
<dbReference type="InterPro" id="IPR011050">
    <property type="entry name" value="Pectin_lyase_fold/virulence"/>
</dbReference>
<proteinExistence type="predicted"/>
<evidence type="ECO:0000313" key="1">
    <source>
        <dbReference type="EMBL" id="TCK84870.1"/>
    </source>
</evidence>
<keyword evidence="2" id="KW-1185">Reference proteome</keyword>
<dbReference type="InterPro" id="IPR012334">
    <property type="entry name" value="Pectin_lyas_fold"/>
</dbReference>
<dbReference type="OrthoDB" id="5488826at2"/>
<protein>
    <recommendedName>
        <fullName evidence="3">Pectate lyase-like protein</fullName>
    </recommendedName>
</protein>
<dbReference type="RefSeq" id="WP_132220587.1">
    <property type="nucleotide sequence ID" value="NZ_SMGO01000001.1"/>
</dbReference>
<evidence type="ECO:0000313" key="2">
    <source>
        <dbReference type="Proteomes" id="UP000294616"/>
    </source>
</evidence>